<evidence type="ECO:0000313" key="3">
    <source>
        <dbReference type="RefSeq" id="XP_022967681.1"/>
    </source>
</evidence>
<dbReference type="CDD" id="cd00257">
    <property type="entry name" value="beta-trefoil_FSCN-like"/>
    <property type="match status" value="1"/>
</dbReference>
<dbReference type="OrthoDB" id="838722at2759"/>
<dbReference type="Proteomes" id="UP000504608">
    <property type="component" value="Unplaced"/>
</dbReference>
<dbReference type="KEGG" id="cmax:111467134"/>
<dbReference type="Pfam" id="PF07468">
    <property type="entry name" value="Agglutinin"/>
    <property type="match status" value="2"/>
</dbReference>
<dbReference type="Gene3D" id="2.80.10.50">
    <property type="match status" value="2"/>
</dbReference>
<dbReference type="PANTHER" id="PTHR39244">
    <property type="entry name" value="NATTERIN-4"/>
    <property type="match status" value="1"/>
</dbReference>
<organism evidence="2 3">
    <name type="scientific">Cucurbita maxima</name>
    <name type="common">Pumpkin</name>
    <name type="synonym">Winter squash</name>
    <dbReference type="NCBI Taxonomy" id="3661"/>
    <lineage>
        <taxon>Eukaryota</taxon>
        <taxon>Viridiplantae</taxon>
        <taxon>Streptophyta</taxon>
        <taxon>Embryophyta</taxon>
        <taxon>Tracheophyta</taxon>
        <taxon>Spermatophyta</taxon>
        <taxon>Magnoliopsida</taxon>
        <taxon>eudicotyledons</taxon>
        <taxon>Gunneridae</taxon>
        <taxon>Pentapetalae</taxon>
        <taxon>rosids</taxon>
        <taxon>fabids</taxon>
        <taxon>Cucurbitales</taxon>
        <taxon>Cucurbitaceae</taxon>
        <taxon>Cucurbiteae</taxon>
        <taxon>Cucurbita</taxon>
    </lineage>
</organism>
<keyword evidence="2" id="KW-1185">Reference proteome</keyword>
<feature type="domain" description="Agglutinin" evidence="1">
    <location>
        <begin position="7"/>
        <end position="155"/>
    </location>
</feature>
<feature type="domain" description="Agglutinin" evidence="1">
    <location>
        <begin position="165"/>
        <end position="300"/>
    </location>
</feature>
<proteinExistence type="predicted"/>
<dbReference type="RefSeq" id="XP_022967681.1">
    <property type="nucleotide sequence ID" value="XM_023111913.1"/>
</dbReference>
<evidence type="ECO:0000313" key="2">
    <source>
        <dbReference type="Proteomes" id="UP000504608"/>
    </source>
</evidence>
<dbReference type="AlphaFoldDB" id="A0A6J1HSU4"/>
<gene>
    <name evidence="3" type="primary">LOC111467134</name>
</gene>
<name>A0A6J1HSU4_CUCMA</name>
<dbReference type="PANTHER" id="PTHR39244:SF5">
    <property type="entry name" value="NATTERIN-3-LIKE"/>
    <property type="match status" value="1"/>
</dbReference>
<dbReference type="GeneID" id="111467134"/>
<dbReference type="InterPro" id="IPR053237">
    <property type="entry name" value="Natterin_C"/>
</dbReference>
<dbReference type="SMART" id="SM00791">
    <property type="entry name" value="Agglutinin"/>
    <property type="match status" value="2"/>
</dbReference>
<dbReference type="InterPro" id="IPR008998">
    <property type="entry name" value="Agglutinin"/>
</dbReference>
<dbReference type="InterPro" id="IPR036242">
    <property type="entry name" value="Agglutinin_dom_sf"/>
</dbReference>
<sequence length="310" mass="35527">MAISGPFSLKYNEKYLSYINDNSELHGFLQFSGDDPPSTYSLFNVEMAKTAEQLFSIRSVFNDKYWVCRLSNNEQDEHWIVAEADEPNEDQSSLTCTLFKWIFINSDHDQVQLRHVNLNMNVSVSETYSQSLLSIFGNGLDPSTRLESDVFELFESWDMSSSKEPTIVAFKGDNGKYLQVDPIDGIAYLKFSADDNQRLTVWFECHQTDHGIYIKSKSNGLLWRHDSKVILADCSSGHPSPHCNSLFHIKRTKTKENKELVSLCVGKFYCQRNNESGDMKDCLVAYASNITGEAEIHMDKYLRKPRAYLN</sequence>
<evidence type="ECO:0000259" key="1">
    <source>
        <dbReference type="SMART" id="SM00791"/>
    </source>
</evidence>
<protein>
    <submittedName>
        <fullName evidence="3">Uncharacterized protein LOC111467134</fullName>
    </submittedName>
</protein>
<reference evidence="3" key="1">
    <citation type="submission" date="2025-08" db="UniProtKB">
        <authorList>
            <consortium name="RefSeq"/>
        </authorList>
    </citation>
    <scope>IDENTIFICATION</scope>
    <source>
        <tissue evidence="3">Young leaves</tissue>
    </source>
</reference>
<dbReference type="SUPFAM" id="SSF50382">
    <property type="entry name" value="Agglutinin"/>
    <property type="match status" value="2"/>
</dbReference>
<accession>A0A6J1HSU4</accession>